<accession>A0ABQ9AI71</accession>
<keyword evidence="2" id="KW-1185">Reference proteome</keyword>
<gene>
    <name evidence="1" type="ORF">OIU77_007784</name>
</gene>
<dbReference type="Proteomes" id="UP001141253">
    <property type="component" value="Chromosome 15W"/>
</dbReference>
<sequence length="24" mass="2718">MSLELKDYFHPSGGNQSSLIIYMS</sequence>
<name>A0ABQ9AI71_9ROSI</name>
<evidence type="ECO:0000313" key="2">
    <source>
        <dbReference type="Proteomes" id="UP001141253"/>
    </source>
</evidence>
<dbReference type="EMBL" id="JAPFFI010000020">
    <property type="protein sequence ID" value="KAJ6339906.1"/>
    <property type="molecule type" value="Genomic_DNA"/>
</dbReference>
<proteinExistence type="predicted"/>
<evidence type="ECO:0008006" key="3">
    <source>
        <dbReference type="Google" id="ProtNLM"/>
    </source>
</evidence>
<reference evidence="1" key="1">
    <citation type="submission" date="2022-10" db="EMBL/GenBank/DDBJ databases">
        <authorList>
            <person name="Hyden B.L."/>
            <person name="Feng K."/>
            <person name="Yates T."/>
            <person name="Jawdy S."/>
            <person name="Smart L.B."/>
            <person name="Muchero W."/>
        </authorList>
    </citation>
    <scope>NUCLEOTIDE SEQUENCE</scope>
    <source>
        <tissue evidence="1">Shoot tip</tissue>
    </source>
</reference>
<reference evidence="1" key="2">
    <citation type="journal article" date="2023" name="Int. J. Mol. Sci.">
        <title>De Novo Assembly and Annotation of 11 Diverse Shrub Willow (Salix) Genomes Reveals Novel Gene Organization in Sex-Linked Regions.</title>
        <authorList>
            <person name="Hyden B."/>
            <person name="Feng K."/>
            <person name="Yates T.B."/>
            <person name="Jawdy S."/>
            <person name="Cereghino C."/>
            <person name="Smart L.B."/>
            <person name="Muchero W."/>
        </authorList>
    </citation>
    <scope>NUCLEOTIDE SEQUENCE</scope>
    <source>
        <tissue evidence="1">Shoot tip</tissue>
    </source>
</reference>
<protein>
    <recommendedName>
        <fullName evidence="3">Maturase K</fullName>
    </recommendedName>
</protein>
<evidence type="ECO:0000313" key="1">
    <source>
        <dbReference type="EMBL" id="KAJ6339906.1"/>
    </source>
</evidence>
<comment type="caution">
    <text evidence="1">The sequence shown here is derived from an EMBL/GenBank/DDBJ whole genome shotgun (WGS) entry which is preliminary data.</text>
</comment>
<organism evidence="1 2">
    <name type="scientific">Salix suchowensis</name>
    <dbReference type="NCBI Taxonomy" id="1278906"/>
    <lineage>
        <taxon>Eukaryota</taxon>
        <taxon>Viridiplantae</taxon>
        <taxon>Streptophyta</taxon>
        <taxon>Embryophyta</taxon>
        <taxon>Tracheophyta</taxon>
        <taxon>Spermatophyta</taxon>
        <taxon>Magnoliopsida</taxon>
        <taxon>eudicotyledons</taxon>
        <taxon>Gunneridae</taxon>
        <taxon>Pentapetalae</taxon>
        <taxon>rosids</taxon>
        <taxon>fabids</taxon>
        <taxon>Malpighiales</taxon>
        <taxon>Salicaceae</taxon>
        <taxon>Saliceae</taxon>
        <taxon>Salix</taxon>
    </lineage>
</organism>